<dbReference type="EMBL" id="CP016397">
    <property type="protein sequence ID" value="ASQ45767.1"/>
    <property type="molecule type" value="Genomic_DNA"/>
</dbReference>
<organism evidence="8 9">
    <name type="scientific">Legionella clemsonensis</name>
    <dbReference type="NCBI Taxonomy" id="1867846"/>
    <lineage>
        <taxon>Bacteria</taxon>
        <taxon>Pseudomonadati</taxon>
        <taxon>Pseudomonadota</taxon>
        <taxon>Gammaproteobacteria</taxon>
        <taxon>Legionellales</taxon>
        <taxon>Legionellaceae</taxon>
        <taxon>Legionella</taxon>
    </lineage>
</organism>
<dbReference type="GO" id="GO:0043165">
    <property type="term" value="P:Gram-negative-bacterium-type cell outer membrane assembly"/>
    <property type="evidence" value="ECO:0007669"/>
    <property type="project" value="UniProtKB-UniRule"/>
</dbReference>
<keyword evidence="2 6" id="KW-0472">Membrane</keyword>
<feature type="signal peptide" evidence="7">
    <location>
        <begin position="1"/>
        <end position="25"/>
    </location>
</feature>
<dbReference type="PROSITE" id="PS51257">
    <property type="entry name" value="PROKAR_LIPOPROTEIN"/>
    <property type="match status" value="1"/>
</dbReference>
<comment type="similarity">
    <text evidence="6">Belongs to the LptE lipoprotein family.</text>
</comment>
<dbReference type="Proteomes" id="UP000201728">
    <property type="component" value="Chromosome"/>
</dbReference>
<dbReference type="OrthoDB" id="7349153at2"/>
<dbReference type="InterPro" id="IPR007485">
    <property type="entry name" value="LPS_assembly_LptE"/>
</dbReference>
<dbReference type="Pfam" id="PF04390">
    <property type="entry name" value="LptE"/>
    <property type="match status" value="1"/>
</dbReference>
<comment type="function">
    <text evidence="6">Together with LptD, is involved in the assembly of lipopolysaccharide (LPS) at the surface of the outer membrane. Required for the proper assembly of LptD. Binds LPS and may serve as the LPS recognition site at the outer membrane.</text>
</comment>
<comment type="subcellular location">
    <subcellularLocation>
        <location evidence="6">Cell outer membrane</location>
        <topology evidence="6">Lipid-anchor</topology>
    </subcellularLocation>
</comment>
<keyword evidence="5 6" id="KW-0449">Lipoprotein</keyword>
<dbReference type="Gene3D" id="3.30.160.150">
    <property type="entry name" value="Lipoprotein like domain"/>
    <property type="match status" value="1"/>
</dbReference>
<sequence>MMKRFFLFLFISFLASCGFHLRGMADLPAWLNNIAIVIKDAHEDLQTLIKNQLEGYNISVVDDPAQANYLLIIEKDSYRQEITNVSASTAPRQYLLTYEAQFSLVQVKGKPIISSKRVFVTRQITINNDRILGSDAEEALLKNEMRADAAMQIVNRLSQAKNNYSIKESKNS</sequence>
<keyword evidence="4 6" id="KW-0998">Cell outer membrane</keyword>
<evidence type="ECO:0000256" key="4">
    <source>
        <dbReference type="ARBA" id="ARBA00023237"/>
    </source>
</evidence>
<gene>
    <name evidence="6" type="primary">lptE</name>
    <name evidence="8" type="ORF">clem_06060</name>
</gene>
<evidence type="ECO:0000313" key="9">
    <source>
        <dbReference type="Proteomes" id="UP000201728"/>
    </source>
</evidence>
<dbReference type="RefSeq" id="WP_094090795.1">
    <property type="nucleotide sequence ID" value="NZ_CP016397.1"/>
</dbReference>
<dbReference type="PANTHER" id="PTHR38098">
    <property type="entry name" value="LPS-ASSEMBLY LIPOPROTEIN LPTE"/>
    <property type="match status" value="1"/>
</dbReference>
<keyword evidence="1 6" id="KW-0732">Signal</keyword>
<evidence type="ECO:0000256" key="7">
    <source>
        <dbReference type="SAM" id="SignalP"/>
    </source>
</evidence>
<protein>
    <recommendedName>
        <fullName evidence="6">LPS-assembly lipoprotein LptE</fullName>
    </recommendedName>
</protein>
<accession>A0A222P1Q7</accession>
<evidence type="ECO:0000256" key="6">
    <source>
        <dbReference type="HAMAP-Rule" id="MF_01186"/>
    </source>
</evidence>
<keyword evidence="9" id="KW-1185">Reference proteome</keyword>
<evidence type="ECO:0000313" key="8">
    <source>
        <dbReference type="EMBL" id="ASQ45767.1"/>
    </source>
</evidence>
<dbReference type="HAMAP" id="MF_01186">
    <property type="entry name" value="LPS_assembly_LptE"/>
    <property type="match status" value="1"/>
</dbReference>
<proteinExistence type="inferred from homology"/>
<dbReference type="GO" id="GO:0015920">
    <property type="term" value="P:lipopolysaccharide transport"/>
    <property type="evidence" value="ECO:0007669"/>
    <property type="project" value="TreeGrafter"/>
</dbReference>
<dbReference type="GO" id="GO:1990351">
    <property type="term" value="C:transporter complex"/>
    <property type="evidence" value="ECO:0007669"/>
    <property type="project" value="TreeGrafter"/>
</dbReference>
<evidence type="ECO:0000256" key="1">
    <source>
        <dbReference type="ARBA" id="ARBA00022729"/>
    </source>
</evidence>
<evidence type="ECO:0000256" key="5">
    <source>
        <dbReference type="ARBA" id="ARBA00023288"/>
    </source>
</evidence>
<dbReference type="PANTHER" id="PTHR38098:SF1">
    <property type="entry name" value="LPS-ASSEMBLY LIPOPROTEIN LPTE"/>
    <property type="match status" value="1"/>
</dbReference>
<evidence type="ECO:0000256" key="3">
    <source>
        <dbReference type="ARBA" id="ARBA00023139"/>
    </source>
</evidence>
<dbReference type="KEGG" id="lcd:clem_06060"/>
<feature type="chain" id="PRO_5012194754" description="LPS-assembly lipoprotein LptE" evidence="7">
    <location>
        <begin position="26"/>
        <end position="172"/>
    </location>
</feature>
<dbReference type="GO" id="GO:0001530">
    <property type="term" value="F:lipopolysaccharide binding"/>
    <property type="evidence" value="ECO:0007669"/>
    <property type="project" value="TreeGrafter"/>
</dbReference>
<dbReference type="AlphaFoldDB" id="A0A222P1Q7"/>
<name>A0A222P1Q7_9GAMM</name>
<evidence type="ECO:0000256" key="2">
    <source>
        <dbReference type="ARBA" id="ARBA00023136"/>
    </source>
</evidence>
<keyword evidence="3 6" id="KW-0564">Palmitate</keyword>
<reference evidence="9" key="1">
    <citation type="submission" date="2016-07" db="EMBL/GenBank/DDBJ databases">
        <authorList>
            <person name="Florea S."/>
            <person name="Webb J.S."/>
            <person name="Jaromczyk J."/>
            <person name="Schardl C.L."/>
        </authorList>
    </citation>
    <scope>NUCLEOTIDE SEQUENCE [LARGE SCALE GENOMIC DNA]</scope>
    <source>
        <strain evidence="9">CDC-D5610</strain>
    </source>
</reference>
<dbReference type="GO" id="GO:0009279">
    <property type="term" value="C:cell outer membrane"/>
    <property type="evidence" value="ECO:0007669"/>
    <property type="project" value="UniProtKB-SubCell"/>
</dbReference>
<comment type="subunit">
    <text evidence="6">Component of the lipopolysaccharide transport and assembly complex. Interacts with LptD.</text>
</comment>